<gene>
    <name evidence="1" type="ORF">MNBD_DELTA02-1131</name>
</gene>
<protein>
    <submittedName>
        <fullName evidence="1">Uncharacterized protein</fullName>
    </submittedName>
</protein>
<feature type="non-terminal residue" evidence="1">
    <location>
        <position position="68"/>
    </location>
</feature>
<sequence>MRKKIIISILLFVSFFAFSGDLFAADDQYPGDTEIYGVSTQAIEPNVLIFLDNSGSMTGNVVSGTAYD</sequence>
<dbReference type="EMBL" id="UOEZ01000074">
    <property type="protein sequence ID" value="VAW38576.1"/>
    <property type="molecule type" value="Genomic_DNA"/>
</dbReference>
<evidence type="ECO:0000313" key="1">
    <source>
        <dbReference type="EMBL" id="VAW38576.1"/>
    </source>
</evidence>
<accession>A0A3B0W1W2</accession>
<reference evidence="1" key="1">
    <citation type="submission" date="2018-06" db="EMBL/GenBank/DDBJ databases">
        <authorList>
            <person name="Zhirakovskaya E."/>
        </authorList>
    </citation>
    <scope>NUCLEOTIDE SEQUENCE</scope>
</reference>
<organism evidence="1">
    <name type="scientific">hydrothermal vent metagenome</name>
    <dbReference type="NCBI Taxonomy" id="652676"/>
    <lineage>
        <taxon>unclassified sequences</taxon>
        <taxon>metagenomes</taxon>
        <taxon>ecological metagenomes</taxon>
    </lineage>
</organism>
<proteinExistence type="predicted"/>
<dbReference type="AlphaFoldDB" id="A0A3B0W1W2"/>
<name>A0A3B0W1W2_9ZZZZ</name>